<dbReference type="EMBL" id="CM029046">
    <property type="protein sequence ID" value="KAG2586180.1"/>
    <property type="molecule type" value="Genomic_DNA"/>
</dbReference>
<name>A0A8T0RM06_PANVG</name>
<dbReference type="AlphaFoldDB" id="A0A8T0RM06"/>
<gene>
    <name evidence="2" type="ORF">PVAP13_5NG028800</name>
</gene>
<organism evidence="2 3">
    <name type="scientific">Panicum virgatum</name>
    <name type="common">Blackwell switchgrass</name>
    <dbReference type="NCBI Taxonomy" id="38727"/>
    <lineage>
        <taxon>Eukaryota</taxon>
        <taxon>Viridiplantae</taxon>
        <taxon>Streptophyta</taxon>
        <taxon>Embryophyta</taxon>
        <taxon>Tracheophyta</taxon>
        <taxon>Spermatophyta</taxon>
        <taxon>Magnoliopsida</taxon>
        <taxon>Liliopsida</taxon>
        <taxon>Poales</taxon>
        <taxon>Poaceae</taxon>
        <taxon>PACMAD clade</taxon>
        <taxon>Panicoideae</taxon>
        <taxon>Panicodae</taxon>
        <taxon>Paniceae</taxon>
        <taxon>Panicinae</taxon>
        <taxon>Panicum</taxon>
        <taxon>Panicum sect. Hiantes</taxon>
    </lineage>
</organism>
<reference evidence="2" key="1">
    <citation type="submission" date="2020-05" db="EMBL/GenBank/DDBJ databases">
        <title>WGS assembly of Panicum virgatum.</title>
        <authorList>
            <person name="Lovell J.T."/>
            <person name="Jenkins J."/>
            <person name="Shu S."/>
            <person name="Juenger T.E."/>
            <person name="Schmutz J."/>
        </authorList>
    </citation>
    <scope>NUCLEOTIDE SEQUENCE</scope>
    <source>
        <strain evidence="2">AP13</strain>
    </source>
</reference>
<accession>A0A8T0RM06</accession>
<protein>
    <submittedName>
        <fullName evidence="2">Uncharacterized protein</fullName>
    </submittedName>
</protein>
<keyword evidence="3" id="KW-1185">Reference proteome</keyword>
<proteinExistence type="predicted"/>
<feature type="region of interest" description="Disordered" evidence="1">
    <location>
        <begin position="91"/>
        <end position="118"/>
    </location>
</feature>
<dbReference type="Proteomes" id="UP000823388">
    <property type="component" value="Chromosome 5N"/>
</dbReference>
<evidence type="ECO:0000313" key="3">
    <source>
        <dbReference type="Proteomes" id="UP000823388"/>
    </source>
</evidence>
<comment type="caution">
    <text evidence="2">The sequence shown here is derived from an EMBL/GenBank/DDBJ whole genome shotgun (WGS) entry which is preliminary data.</text>
</comment>
<evidence type="ECO:0000313" key="2">
    <source>
        <dbReference type="EMBL" id="KAG2586180.1"/>
    </source>
</evidence>
<evidence type="ECO:0000256" key="1">
    <source>
        <dbReference type="SAM" id="MobiDB-lite"/>
    </source>
</evidence>
<sequence length="118" mass="11806">MERGQGERRCGGGGAPLQVSLAFALRSGGAPLRPPKLGASRGRLQAPTAAHGCVDHRPSAPTASVRGATAVFSSIGAGSGAQLEAAARAKGAHGGAQWWGGRRSLDGGHNCSTRGGRR</sequence>